<keyword evidence="2" id="KW-1185">Reference proteome</keyword>
<gene>
    <name evidence="1" type="ORF">PN36_05080</name>
</gene>
<dbReference type="Proteomes" id="UP000030428">
    <property type="component" value="Unassembled WGS sequence"/>
</dbReference>
<name>A0A0A6PDD3_9GAMM</name>
<dbReference type="PANTHER" id="PTHR37835">
    <property type="entry name" value="ALPHA-CLOSTRIPAIN"/>
    <property type="match status" value="1"/>
</dbReference>
<protein>
    <recommendedName>
        <fullName evidence="3">Clostripain</fullName>
    </recommendedName>
</protein>
<accession>A0A0A6PDD3</accession>
<evidence type="ECO:0000313" key="2">
    <source>
        <dbReference type="Proteomes" id="UP000030428"/>
    </source>
</evidence>
<dbReference type="Gene3D" id="3.40.50.11970">
    <property type="match status" value="1"/>
</dbReference>
<evidence type="ECO:0008006" key="3">
    <source>
        <dbReference type="Google" id="ProtNLM"/>
    </source>
</evidence>
<dbReference type="AlphaFoldDB" id="A0A0A6PDD3"/>
<sequence length="768" mass="86488">MKPLIFFIIFTFSTQAIALYDFAAINITPEGEQISFCLEYDSQKIDLSQFYFADNLYIAAIIQQTDILFVEPTPMGDFRFTQWLSGNDVPIFSEYFNDNPKPICLGPFPKAALQDIEVYAGIGDSLEDLIQRNSLIKFFETYPEQPKEEKNWTVMVYMVGSNLEAKPFRRGLPRWASKDIVEMLQGTTNNSHLVLTTGGSTRNGWTTVKRSLIENGQQHVLQDLGEKSMAEPQTLSDFVTWSKANFPAQHYALILWSHGAGTQGYGLDTSPAGKGKIMSLNQLHQAYQTIRQQIEKPLDIIVYDACLMGTIEVAEITATLANAMAASAELEPAHGIDYAHLLSNIDASKPDNGLDFARVVKSGYIQHTKDQGTFDTSQITYSLFDLTKLASFSDKFEQFAIEFKELLKLKQFTSYETLSRGIIRAPGYPLIEAARLPSLRTVSDNQAIRIDLYNILQTVGPDFAEFRQIATDLLKMLDQIIVDYETNDKVQKIHPQAGRLSIDINITNTAHLDVLPKAYRELNEGLVYYDQRRQADGFTPTGSHVCFRGIICGFQQWLELEADDILGIEAYFGQLVGEKNLDIYRIDKSFYQYRELTENLDLPANGHKACQYQFCVDEQQCENITLTEQDNQLVADVRLNDSPALLSFCQNEEGVWTICGVVAQVEGIWGRDNVLSPGDSVVPHTLHLKNDELEERQEQALIVDDLMLVTLKQHCDPEKAAISVAYYSLNQDREFERLCDSGGCFCQPGETEPGCQEVGFKAGVILKK</sequence>
<dbReference type="EMBL" id="JSZA02000014">
    <property type="protein sequence ID" value="KHD08770.1"/>
    <property type="molecule type" value="Genomic_DNA"/>
</dbReference>
<reference evidence="1 2" key="1">
    <citation type="journal article" date="2016" name="Front. Microbiol.">
        <title>Single-Cell (Meta-)Genomics of a Dimorphic Candidatus Thiomargarita nelsonii Reveals Genomic Plasticity.</title>
        <authorList>
            <person name="Flood B.E."/>
            <person name="Fliss P."/>
            <person name="Jones D.S."/>
            <person name="Dick G.J."/>
            <person name="Jain S."/>
            <person name="Kaster A.K."/>
            <person name="Winkel M."/>
            <person name="Mussmann M."/>
            <person name="Bailey J."/>
        </authorList>
    </citation>
    <scope>NUCLEOTIDE SEQUENCE [LARGE SCALE GENOMIC DNA]</scope>
    <source>
        <strain evidence="1">Hydrate Ridge</strain>
    </source>
</reference>
<dbReference type="Pfam" id="PF03415">
    <property type="entry name" value="Peptidase_C11"/>
    <property type="match status" value="1"/>
</dbReference>
<organism evidence="1 2">
    <name type="scientific">Candidatus Thiomargarita nelsonii</name>
    <dbReference type="NCBI Taxonomy" id="1003181"/>
    <lineage>
        <taxon>Bacteria</taxon>
        <taxon>Pseudomonadati</taxon>
        <taxon>Pseudomonadota</taxon>
        <taxon>Gammaproteobacteria</taxon>
        <taxon>Thiotrichales</taxon>
        <taxon>Thiotrichaceae</taxon>
        <taxon>Thiomargarita</taxon>
    </lineage>
</organism>
<proteinExistence type="predicted"/>
<dbReference type="PANTHER" id="PTHR37835:SF1">
    <property type="entry name" value="ALPHA-CLOSTRIPAIN"/>
    <property type="match status" value="1"/>
</dbReference>
<evidence type="ECO:0000313" key="1">
    <source>
        <dbReference type="EMBL" id="KHD08770.1"/>
    </source>
</evidence>
<dbReference type="InterPro" id="IPR005077">
    <property type="entry name" value="Peptidase_C11"/>
</dbReference>
<comment type="caution">
    <text evidence="1">The sequence shown here is derived from an EMBL/GenBank/DDBJ whole genome shotgun (WGS) entry which is preliminary data.</text>
</comment>